<accession>A0A653LEV4</accession>
<gene>
    <name evidence="2" type="ORF">AERO8C_90052</name>
</gene>
<evidence type="ECO:0000313" key="3">
    <source>
        <dbReference type="Proteomes" id="UP000439123"/>
    </source>
</evidence>
<organism evidence="2 3">
    <name type="scientific">Aeromonas veronii</name>
    <dbReference type="NCBI Taxonomy" id="654"/>
    <lineage>
        <taxon>Bacteria</taxon>
        <taxon>Pseudomonadati</taxon>
        <taxon>Pseudomonadota</taxon>
        <taxon>Gammaproteobacteria</taxon>
        <taxon>Aeromonadales</taxon>
        <taxon>Aeromonadaceae</taxon>
        <taxon>Aeromonas</taxon>
    </lineage>
</organism>
<dbReference type="RefSeq" id="WP_005340543.1">
    <property type="nucleotide sequence ID" value="NZ_CAWMVB010000019.1"/>
</dbReference>
<dbReference type="Proteomes" id="UP000439123">
    <property type="component" value="Unassembled WGS sequence"/>
</dbReference>
<dbReference type="EMBL" id="CABWLC010000022">
    <property type="protein sequence ID" value="VXA89348.1"/>
    <property type="molecule type" value="Genomic_DNA"/>
</dbReference>
<evidence type="ECO:0000313" key="2">
    <source>
        <dbReference type="EMBL" id="VXA89348.1"/>
    </source>
</evidence>
<accession>A0A142E8G2</accession>
<reference evidence="2 3" key="1">
    <citation type="submission" date="2019-10" db="EMBL/GenBank/DDBJ databases">
        <authorList>
            <person name="Karimi E."/>
        </authorList>
    </citation>
    <scope>NUCLEOTIDE SEQUENCE [LARGE SCALE GENOMIC DNA]</scope>
    <source>
        <strain evidence="2">Aeromonas sp. 8C</strain>
    </source>
</reference>
<dbReference type="eggNOG" id="COG3036">
    <property type="taxonomic scope" value="Bacteria"/>
</dbReference>
<dbReference type="Pfam" id="PF03889">
    <property type="entry name" value="ArfA"/>
    <property type="match status" value="1"/>
</dbReference>
<evidence type="ECO:0000256" key="1">
    <source>
        <dbReference type="SAM" id="MobiDB-lite"/>
    </source>
</evidence>
<feature type="compositionally biased region" description="Basic and acidic residues" evidence="1">
    <location>
        <begin position="1"/>
        <end position="16"/>
    </location>
</feature>
<feature type="compositionally biased region" description="Basic residues" evidence="1">
    <location>
        <begin position="51"/>
        <end position="64"/>
    </location>
</feature>
<sequence length="79" mass="9158">MAKIRVDQPALPREENAQGGNYAHQRGEIKDNHLHALLSDPLFRSRVERNKKGKGSYQRKAKFGKRWEPGQQQMIRVCC</sequence>
<proteinExistence type="predicted"/>
<feature type="region of interest" description="Disordered" evidence="1">
    <location>
        <begin position="45"/>
        <end position="65"/>
    </location>
</feature>
<dbReference type="GO" id="GO:0072344">
    <property type="term" value="P:rescue of stalled ribosome"/>
    <property type="evidence" value="ECO:0007669"/>
    <property type="project" value="InterPro"/>
</dbReference>
<dbReference type="AlphaFoldDB" id="A0A142E8G2"/>
<dbReference type="OrthoDB" id="8603552at2"/>
<dbReference type="InterPro" id="IPR005589">
    <property type="entry name" value="ArfA"/>
</dbReference>
<feature type="region of interest" description="Disordered" evidence="1">
    <location>
        <begin position="1"/>
        <end position="28"/>
    </location>
</feature>
<name>A0A142E8G2_AERVE</name>
<protein>
    <submittedName>
        <fullName evidence="2">Alternative ribosome-rescue factor A</fullName>
    </submittedName>
</protein>
<dbReference type="KEGG" id="avo:AMS64_19865"/>